<evidence type="ECO:0000313" key="2">
    <source>
        <dbReference type="EMBL" id="KAF4747791.1"/>
    </source>
</evidence>
<dbReference type="AlphaFoldDB" id="A0A7J6TSG6"/>
<dbReference type="EMBL" id="JABANM010005333">
    <property type="protein sequence ID" value="KAF4747791.1"/>
    <property type="molecule type" value="Genomic_DNA"/>
</dbReference>
<reference evidence="2 3" key="1">
    <citation type="submission" date="2020-04" db="EMBL/GenBank/DDBJ databases">
        <title>Perkinsus olseni comparative genomics.</title>
        <authorList>
            <person name="Bogema D.R."/>
        </authorList>
    </citation>
    <scope>NUCLEOTIDE SEQUENCE [LARGE SCALE GENOMIC DNA]</scope>
    <source>
        <strain evidence="2">ATCC PRA-205</strain>
    </source>
</reference>
<organism evidence="2 3">
    <name type="scientific">Perkinsus olseni</name>
    <name type="common">Perkinsus atlanticus</name>
    <dbReference type="NCBI Taxonomy" id="32597"/>
    <lineage>
        <taxon>Eukaryota</taxon>
        <taxon>Sar</taxon>
        <taxon>Alveolata</taxon>
        <taxon>Perkinsozoa</taxon>
        <taxon>Perkinsea</taxon>
        <taxon>Perkinsida</taxon>
        <taxon>Perkinsidae</taxon>
        <taxon>Perkinsus</taxon>
    </lineage>
</organism>
<evidence type="ECO:0000256" key="1">
    <source>
        <dbReference type="SAM" id="MobiDB-lite"/>
    </source>
</evidence>
<sequence>MRIRMKLEPTVKEAIRVQVVVTPPAEWGAFLSGWSGSRAVTLLPGVEKELAGLALVGVKPGPVAMQHLVAKLGCDDATLAEGMLQSQRSCLTVATSLLYELVQLHRARMLQRLGRIFLIASWLISSSRATKLGAVASTGNEGGKSGLRLLIPEDDYDDLLTADGYFISSVGALPPAFGERGVARLTMRSNVNDKPATIGLALEMSDNNTKPIQTGGLPVIPGRDGCFIFDVVTIVSKPKRFLDVLTTIMAYESNRAVPLGSILMCPRPLEPSTIKFGEGLVVQLHRDERVVGIDGYYQGVSDEGVQIQMVVEKRKADDDALQCRMKFVAEENNAVNIGPIVMAKKASWGGKRQCYEIQVDEADAVFYLAKMRIVANVLSLCFLRTPQALLRDNNGDHYADIVLQKRQREEGYKDGYQLFQAYIPREYLRHLTSLEVYTKDKLNESRMIMKVAKSNGFWFETEEMRVNRKATRLVRMSLPRESALRSLIEQLNEGWRIPAERVAVYTNPPMRTRLGLVFFPLWKSASNNPSPVSVQSSKPSSPGEHPSSCKIPKLCERPVQKTATARDSDEPPVRKKRSVEGPSRHDKQQKVSPVTSASMFTKLKRRLGNASKGSEAQTRTPSGEPSVEAFAAASVTPGVYVNERMGLDGAVNDSISVEVSRHGQHLAVELKFEDSECAASSEADRENEIKKARHRWPNRRTALIPLRRASCTSSPNCFYLEIITLSREDRLHALSTLARMAAARGIAPTSADGQGYSFLNVRLYEEESGRNGAPDKNLRLDFDYHNLTSQGHKSVVLRLRSEKGQSCPRLPHDRSESCPVFYCTPTASHGFGAITLRVYDNNPWIVSFAFVFPFSLPTVCPYRVPLNGSIYDGSKELSLDLHALTGEQRGRLSMQFFEAGLHAYLAEPMLPERTTLRLETNDEWTLRFSEGYVFQLRRCHRHY</sequence>
<proteinExistence type="predicted"/>
<comment type="caution">
    <text evidence="2">The sequence shown here is derived from an EMBL/GenBank/DDBJ whole genome shotgun (WGS) entry which is preliminary data.</text>
</comment>
<feature type="compositionally biased region" description="Low complexity" evidence="1">
    <location>
        <begin position="529"/>
        <end position="542"/>
    </location>
</feature>
<feature type="region of interest" description="Disordered" evidence="1">
    <location>
        <begin position="529"/>
        <end position="601"/>
    </location>
</feature>
<gene>
    <name evidence="2" type="ORF">FOZ62_012998</name>
</gene>
<feature type="region of interest" description="Disordered" evidence="1">
    <location>
        <begin position="606"/>
        <end position="625"/>
    </location>
</feature>
<accession>A0A7J6TSG6</accession>
<feature type="compositionally biased region" description="Polar residues" evidence="1">
    <location>
        <begin position="590"/>
        <end position="599"/>
    </location>
</feature>
<name>A0A7J6TSG6_PEROL</name>
<evidence type="ECO:0000313" key="3">
    <source>
        <dbReference type="Proteomes" id="UP000574390"/>
    </source>
</evidence>
<feature type="compositionally biased region" description="Basic and acidic residues" evidence="1">
    <location>
        <begin position="553"/>
        <end position="589"/>
    </location>
</feature>
<protein>
    <submittedName>
        <fullName evidence="2">Uncharacterized protein</fullName>
    </submittedName>
</protein>
<feature type="compositionally biased region" description="Polar residues" evidence="1">
    <location>
        <begin position="611"/>
        <end position="623"/>
    </location>
</feature>
<dbReference type="Proteomes" id="UP000574390">
    <property type="component" value="Unassembled WGS sequence"/>
</dbReference>